<evidence type="ECO:0000313" key="1">
    <source>
        <dbReference type="EMBL" id="GFS09138.1"/>
    </source>
</evidence>
<gene>
    <name evidence="1" type="ORF">ElyMa_004775300</name>
</gene>
<proteinExistence type="predicted"/>
<sequence length="119" mass="13523">MTVLDPALEAELSESIQLLANWGFGFTRQKIRELGGNFVQEKEPEIFNGGCPGEDWMHDFEARHPNLSHRKPEKLKKTRVKAITNKGIFEDFLKLFRQVCEANGILNDSSSIFNVDETG</sequence>
<comment type="caution">
    <text evidence="1">The sequence shown here is derived from an EMBL/GenBank/DDBJ whole genome shotgun (WGS) entry which is preliminary data.</text>
</comment>
<organism evidence="1 2">
    <name type="scientific">Elysia marginata</name>
    <dbReference type="NCBI Taxonomy" id="1093978"/>
    <lineage>
        <taxon>Eukaryota</taxon>
        <taxon>Metazoa</taxon>
        <taxon>Spiralia</taxon>
        <taxon>Lophotrochozoa</taxon>
        <taxon>Mollusca</taxon>
        <taxon>Gastropoda</taxon>
        <taxon>Heterobranchia</taxon>
        <taxon>Euthyneura</taxon>
        <taxon>Panpulmonata</taxon>
        <taxon>Sacoglossa</taxon>
        <taxon>Placobranchoidea</taxon>
        <taxon>Plakobranchidae</taxon>
        <taxon>Elysia</taxon>
    </lineage>
</organism>
<dbReference type="EMBL" id="BMAT01009574">
    <property type="protein sequence ID" value="GFS09138.1"/>
    <property type="molecule type" value="Genomic_DNA"/>
</dbReference>
<keyword evidence="2" id="KW-1185">Reference proteome</keyword>
<protein>
    <submittedName>
        <fullName evidence="1">Tigger transposable element-derived protein 6</fullName>
    </submittedName>
</protein>
<dbReference type="Proteomes" id="UP000762676">
    <property type="component" value="Unassembled WGS sequence"/>
</dbReference>
<accession>A0AAV4IFQ8</accession>
<evidence type="ECO:0000313" key="2">
    <source>
        <dbReference type="Proteomes" id="UP000762676"/>
    </source>
</evidence>
<reference evidence="1 2" key="1">
    <citation type="journal article" date="2021" name="Elife">
        <title>Chloroplast acquisition without the gene transfer in kleptoplastic sea slugs, Plakobranchus ocellatus.</title>
        <authorList>
            <person name="Maeda T."/>
            <person name="Takahashi S."/>
            <person name="Yoshida T."/>
            <person name="Shimamura S."/>
            <person name="Takaki Y."/>
            <person name="Nagai Y."/>
            <person name="Toyoda A."/>
            <person name="Suzuki Y."/>
            <person name="Arimoto A."/>
            <person name="Ishii H."/>
            <person name="Satoh N."/>
            <person name="Nishiyama T."/>
            <person name="Hasebe M."/>
            <person name="Maruyama T."/>
            <person name="Minagawa J."/>
            <person name="Obokata J."/>
            <person name="Shigenobu S."/>
        </authorList>
    </citation>
    <scope>NUCLEOTIDE SEQUENCE [LARGE SCALE GENOMIC DNA]</scope>
</reference>
<dbReference type="AlphaFoldDB" id="A0AAV4IFQ8"/>
<name>A0AAV4IFQ8_9GAST</name>